<sequence>MPTIDPALPSISAPIPVPGTQLRPTIPSLGSPATSTSTTIIVTSNEHGGSLRRFPSIGNTKKLSLENLTLRAKVAELERYLTGLKEELILAHRQIHSKNLEARISQERKVVEIHELGQHIQRCEFDLLAKAAECEALQNKLAYQTKEQVTKLKHIHMLESEIMEYKRMSAMSGGAASTASTATGSNRIMSRHSRNSTDLTTTTGTNNNHNNSSVQSSTVLDADSMIKQLKEDNTRKEDQIKELIERLEKLEKLELECAQEQVGDDKAKDDEEKHRCMVPVSNANTSFNAASSTEQHQQQQQQLSTSSSVNSVGYDVSVEHPKLLAKYQALRMSHAQASEYVDNLESENRELKVQLLEVTPASLSLPSDFTASPSMTAPAPVKTISTALLTPLDMDAITKDNSSSIPSPASTEPSASPSSVTAPALTRKSSLRYNRDEQSSPTPSI</sequence>
<evidence type="ECO:0000313" key="4">
    <source>
        <dbReference type="Proteomes" id="UP000243308"/>
    </source>
</evidence>
<dbReference type="Proteomes" id="UP000243308">
    <property type="component" value="Unassembled WGS sequence"/>
</dbReference>
<name>A0A086TL02_9FUNG</name>
<feature type="region of interest" description="Disordered" evidence="2">
    <location>
        <begin position="398"/>
        <end position="445"/>
    </location>
</feature>
<dbReference type="EMBL" id="KN042431">
    <property type="protein sequence ID" value="KFH62629.1"/>
    <property type="molecule type" value="Genomic_DNA"/>
</dbReference>
<proteinExistence type="predicted"/>
<evidence type="ECO:0000256" key="2">
    <source>
        <dbReference type="SAM" id="MobiDB-lite"/>
    </source>
</evidence>
<organism evidence="3 4">
    <name type="scientific">Podila verticillata NRRL 6337</name>
    <dbReference type="NCBI Taxonomy" id="1069443"/>
    <lineage>
        <taxon>Eukaryota</taxon>
        <taxon>Fungi</taxon>
        <taxon>Fungi incertae sedis</taxon>
        <taxon>Mucoromycota</taxon>
        <taxon>Mortierellomycotina</taxon>
        <taxon>Mortierellomycetes</taxon>
        <taxon>Mortierellales</taxon>
        <taxon>Mortierellaceae</taxon>
        <taxon>Podila</taxon>
    </lineage>
</organism>
<evidence type="ECO:0000256" key="1">
    <source>
        <dbReference type="SAM" id="Coils"/>
    </source>
</evidence>
<accession>A0A086TL02</accession>
<feature type="coiled-coil region" evidence="1">
    <location>
        <begin position="226"/>
        <end position="260"/>
    </location>
</feature>
<reference evidence="3 4" key="1">
    <citation type="submission" date="2011-02" db="EMBL/GenBank/DDBJ databases">
        <title>The Genome Sequence of Mortierella verticillata NRRL 6337.</title>
        <authorList>
            <consortium name="The Broad Institute Genome Sequencing Platform"/>
            <person name="Russ C."/>
            <person name="Cuomo C."/>
            <person name="Burger G."/>
            <person name="Gray M.W."/>
            <person name="Holland P.W.H."/>
            <person name="King N."/>
            <person name="Lang F.B.F."/>
            <person name="Roger A.J."/>
            <person name="Ruiz-Trillo I."/>
            <person name="Young S.K."/>
            <person name="Zeng Q."/>
            <person name="Gargeya S."/>
            <person name="Alvarado L."/>
            <person name="Berlin A."/>
            <person name="Chapman S.B."/>
            <person name="Chen Z."/>
            <person name="Freedman E."/>
            <person name="Gellesch M."/>
            <person name="Goldberg J."/>
            <person name="Griggs A."/>
            <person name="Gujja S."/>
            <person name="Heilman E."/>
            <person name="Heiman D."/>
            <person name="Howarth C."/>
            <person name="Mehta T."/>
            <person name="Neiman D."/>
            <person name="Pearson M."/>
            <person name="Roberts A."/>
            <person name="Saif S."/>
            <person name="Shea T."/>
            <person name="Shenoy N."/>
            <person name="Sisk P."/>
            <person name="Stolte C."/>
            <person name="Sykes S."/>
            <person name="White J."/>
            <person name="Yandava C."/>
            <person name="Haas B."/>
            <person name="Nusbaum C."/>
            <person name="Birren B."/>
        </authorList>
    </citation>
    <scope>NUCLEOTIDE SEQUENCE [LARGE SCALE GENOMIC DNA]</scope>
    <source>
        <strain evidence="3 4">NRRL 6337</strain>
    </source>
</reference>
<dbReference type="OrthoDB" id="2443620at2759"/>
<feature type="region of interest" description="Disordered" evidence="2">
    <location>
        <begin position="288"/>
        <end position="307"/>
    </location>
</feature>
<keyword evidence="1" id="KW-0175">Coiled coil</keyword>
<feature type="compositionally biased region" description="Low complexity" evidence="2">
    <location>
        <begin position="402"/>
        <end position="424"/>
    </location>
</feature>
<feature type="compositionally biased region" description="Low complexity" evidence="2">
    <location>
        <begin position="196"/>
        <end position="218"/>
    </location>
</feature>
<feature type="compositionally biased region" description="Low complexity" evidence="2">
    <location>
        <begin position="175"/>
        <end position="185"/>
    </location>
</feature>
<gene>
    <name evidence="3" type="ORF">MVEG_12021</name>
</gene>
<dbReference type="AlphaFoldDB" id="A0A086TL02"/>
<feature type="region of interest" description="Disordered" evidence="2">
    <location>
        <begin position="1"/>
        <end position="36"/>
    </location>
</feature>
<protein>
    <submittedName>
        <fullName evidence="3">Uncharacterized protein</fullName>
    </submittedName>
</protein>
<keyword evidence="4" id="KW-1185">Reference proteome</keyword>
<feature type="region of interest" description="Disordered" evidence="2">
    <location>
        <begin position="175"/>
        <end position="219"/>
    </location>
</feature>
<evidence type="ECO:0000313" key="3">
    <source>
        <dbReference type="EMBL" id="KFH62629.1"/>
    </source>
</evidence>